<comment type="caution">
    <text evidence="3">The sequence shown here is derived from an EMBL/GenBank/DDBJ whole genome shotgun (WGS) entry which is preliminary data.</text>
</comment>
<keyword evidence="4" id="KW-1185">Reference proteome</keyword>
<evidence type="ECO:0000256" key="1">
    <source>
        <dbReference type="SAM" id="MobiDB-lite"/>
    </source>
</evidence>
<protein>
    <submittedName>
        <fullName evidence="3">Uncharacterized protein</fullName>
    </submittedName>
</protein>
<evidence type="ECO:0000313" key="3">
    <source>
        <dbReference type="EMBL" id="KAF2269674.1"/>
    </source>
</evidence>
<dbReference type="Proteomes" id="UP000800093">
    <property type="component" value="Unassembled WGS sequence"/>
</dbReference>
<dbReference type="AlphaFoldDB" id="A0A9P4NAJ5"/>
<proteinExistence type="predicted"/>
<dbReference type="EMBL" id="ML986581">
    <property type="protein sequence ID" value="KAF2269674.1"/>
    <property type="molecule type" value="Genomic_DNA"/>
</dbReference>
<evidence type="ECO:0000313" key="4">
    <source>
        <dbReference type="Proteomes" id="UP000800093"/>
    </source>
</evidence>
<keyword evidence="2" id="KW-1133">Transmembrane helix</keyword>
<organism evidence="3 4">
    <name type="scientific">Lojkania enalia</name>
    <dbReference type="NCBI Taxonomy" id="147567"/>
    <lineage>
        <taxon>Eukaryota</taxon>
        <taxon>Fungi</taxon>
        <taxon>Dikarya</taxon>
        <taxon>Ascomycota</taxon>
        <taxon>Pezizomycotina</taxon>
        <taxon>Dothideomycetes</taxon>
        <taxon>Pleosporomycetidae</taxon>
        <taxon>Pleosporales</taxon>
        <taxon>Pleosporales incertae sedis</taxon>
        <taxon>Lojkania</taxon>
    </lineage>
</organism>
<feature type="transmembrane region" description="Helical" evidence="2">
    <location>
        <begin position="151"/>
        <end position="169"/>
    </location>
</feature>
<accession>A0A9P4NAJ5</accession>
<name>A0A9P4NAJ5_9PLEO</name>
<feature type="region of interest" description="Disordered" evidence="1">
    <location>
        <begin position="1"/>
        <end position="38"/>
    </location>
</feature>
<sequence length="170" mass="18633">MAAGKASNKQSKGALGAKGGRRAGCTLGPPPQCTPGGIRRTKDQHCSLPNRVYFFPCVAREGGAETGIKEQAPIDGWHVYLEWAAVVFSLRWLGAPLSACRPSAESSQTNLLFATAESERLTTSDCRRRRVNANVWNRFCSGKAKRIRYSLASRFALSSFTLCYTLLYII</sequence>
<gene>
    <name evidence="3" type="ORF">CC78DRAFT_612034</name>
</gene>
<evidence type="ECO:0000256" key="2">
    <source>
        <dbReference type="SAM" id="Phobius"/>
    </source>
</evidence>
<reference evidence="4" key="1">
    <citation type="journal article" date="2020" name="Stud. Mycol.">
        <title>101 Dothideomycetes genomes: A test case for predicting lifestyles and emergence of pathogens.</title>
        <authorList>
            <person name="Haridas S."/>
            <person name="Albert R."/>
            <person name="Binder M."/>
            <person name="Bloem J."/>
            <person name="LaButti K."/>
            <person name="Salamov A."/>
            <person name="Andreopoulos B."/>
            <person name="Baker S."/>
            <person name="Barry K."/>
            <person name="Bills G."/>
            <person name="Bluhm B."/>
            <person name="Cannon C."/>
            <person name="Castanera R."/>
            <person name="Culley D."/>
            <person name="Daum C."/>
            <person name="Ezra D."/>
            <person name="Gonzalez J."/>
            <person name="Henrissat B."/>
            <person name="Kuo A."/>
            <person name="Liang C."/>
            <person name="Lipzen A."/>
            <person name="Lutzoni F."/>
            <person name="Magnuson J."/>
            <person name="Mondo S."/>
            <person name="Nolan M."/>
            <person name="Ohm R."/>
            <person name="Pangilinan J."/>
            <person name="Park H.-J."/>
            <person name="Ramirez L."/>
            <person name="Alfaro M."/>
            <person name="Sun H."/>
            <person name="Tritt A."/>
            <person name="Yoshinaga Y."/>
            <person name="Zwiers L.-H."/>
            <person name="Turgeon B."/>
            <person name="Goodwin S."/>
            <person name="Spatafora J."/>
            <person name="Crous P."/>
            <person name="Grigoriev I."/>
        </authorList>
    </citation>
    <scope>NUCLEOTIDE SEQUENCE [LARGE SCALE GENOMIC DNA]</scope>
    <source>
        <strain evidence="4">CBS 304.66</strain>
    </source>
</reference>
<keyword evidence="2" id="KW-0472">Membrane</keyword>
<keyword evidence="2" id="KW-0812">Transmembrane</keyword>